<reference evidence="1" key="2">
    <citation type="submission" date="2016-04" db="UniProtKB">
        <authorList>
            <consortium name="EnsemblMetazoa"/>
        </authorList>
    </citation>
    <scope>IDENTIFICATION</scope>
</reference>
<organism evidence="1 2">
    <name type="scientific">Atta cephalotes</name>
    <name type="common">Leafcutter ant</name>
    <dbReference type="NCBI Taxonomy" id="12957"/>
    <lineage>
        <taxon>Eukaryota</taxon>
        <taxon>Metazoa</taxon>
        <taxon>Ecdysozoa</taxon>
        <taxon>Arthropoda</taxon>
        <taxon>Hexapoda</taxon>
        <taxon>Insecta</taxon>
        <taxon>Pterygota</taxon>
        <taxon>Neoptera</taxon>
        <taxon>Endopterygota</taxon>
        <taxon>Hymenoptera</taxon>
        <taxon>Apocrita</taxon>
        <taxon>Aculeata</taxon>
        <taxon>Formicoidea</taxon>
        <taxon>Formicidae</taxon>
        <taxon>Myrmicinae</taxon>
        <taxon>Atta</taxon>
    </lineage>
</organism>
<evidence type="ECO:0000313" key="2">
    <source>
        <dbReference type="Proteomes" id="UP000005205"/>
    </source>
</evidence>
<accession>A0A158NV69</accession>
<dbReference type="EMBL" id="ADTU01026931">
    <property type="status" value="NOT_ANNOTATED_CDS"/>
    <property type="molecule type" value="Genomic_DNA"/>
</dbReference>
<keyword evidence="2" id="KW-1185">Reference proteome</keyword>
<reference evidence="2" key="1">
    <citation type="journal article" date="2011" name="PLoS Genet.">
        <title>The genome sequence of the leaf-cutter ant Atta cephalotes reveals insights into its obligate symbiotic lifestyle.</title>
        <authorList>
            <person name="Suen G."/>
            <person name="Teiling C."/>
            <person name="Li L."/>
            <person name="Holt C."/>
            <person name="Abouheif E."/>
            <person name="Bornberg-Bauer E."/>
            <person name="Bouffard P."/>
            <person name="Caldera E.J."/>
            <person name="Cash E."/>
            <person name="Cavanaugh A."/>
            <person name="Denas O."/>
            <person name="Elhaik E."/>
            <person name="Fave M.J."/>
            <person name="Gadau J."/>
            <person name="Gibson J.D."/>
            <person name="Graur D."/>
            <person name="Grubbs K.J."/>
            <person name="Hagen D.E."/>
            <person name="Harkins T.T."/>
            <person name="Helmkampf M."/>
            <person name="Hu H."/>
            <person name="Johnson B.R."/>
            <person name="Kim J."/>
            <person name="Marsh S.E."/>
            <person name="Moeller J.A."/>
            <person name="Munoz-Torres M.C."/>
            <person name="Murphy M.C."/>
            <person name="Naughton M.C."/>
            <person name="Nigam S."/>
            <person name="Overson R."/>
            <person name="Rajakumar R."/>
            <person name="Reese J.T."/>
            <person name="Scott J.J."/>
            <person name="Smith C.R."/>
            <person name="Tao S."/>
            <person name="Tsutsui N.D."/>
            <person name="Viljakainen L."/>
            <person name="Wissler L."/>
            <person name="Yandell M.D."/>
            <person name="Zimmer F."/>
            <person name="Taylor J."/>
            <person name="Slater S.C."/>
            <person name="Clifton S.W."/>
            <person name="Warren W.C."/>
            <person name="Elsik C.G."/>
            <person name="Smith C.D."/>
            <person name="Weinstock G.M."/>
            <person name="Gerardo N.M."/>
            <person name="Currie C.R."/>
        </authorList>
    </citation>
    <scope>NUCLEOTIDE SEQUENCE [LARGE SCALE GENOMIC DNA]</scope>
</reference>
<protein>
    <submittedName>
        <fullName evidence="1">Uncharacterized protein</fullName>
    </submittedName>
</protein>
<dbReference type="Proteomes" id="UP000005205">
    <property type="component" value="Unassembled WGS sequence"/>
</dbReference>
<dbReference type="AlphaFoldDB" id="A0A158NV69"/>
<dbReference type="EMBL" id="ADTU01026932">
    <property type="status" value="NOT_ANNOTATED_CDS"/>
    <property type="molecule type" value="Genomic_DNA"/>
</dbReference>
<gene>
    <name evidence="1" type="primary">105624682</name>
</gene>
<sequence length="199" mass="22999">MNSDDIDKNIISLYNAQKWEEVAALSSASDNLKSSRLSWIFPDINDLYWINDIIRKYNLTGIASIGCGCGLLEWLLQKCSGLDVVGIELDSSWWHSKYSPSQFLKNIIFVENKSVNFQVPKRYAMLFCYFNNCIAFCNYMESYKGNLIFVIGPAQGNNCTTDPLPFDEKFKKYNWKLIKQKRLVCSNNYIVAYSIENKE</sequence>
<proteinExistence type="predicted"/>
<dbReference type="KEGG" id="acep:105624682"/>
<dbReference type="InParanoid" id="A0A158NV69"/>
<dbReference type="OrthoDB" id="6375980at2759"/>
<name>A0A158NV69_ATTCE</name>
<evidence type="ECO:0000313" key="1">
    <source>
        <dbReference type="EnsemblMetazoa" id="XP_012061427.1"/>
    </source>
</evidence>
<dbReference type="EnsemblMetazoa" id="XM_012206037.1">
    <property type="protein sequence ID" value="XP_012061427.1"/>
    <property type="gene ID" value="LOC105624682"/>
</dbReference>